<name>Q975F0_SULTO</name>
<dbReference type="EMBL" id="BA000023">
    <property type="protein sequence ID" value="BAB65451.1"/>
    <property type="molecule type" value="Genomic_DNA"/>
</dbReference>
<protein>
    <submittedName>
        <fullName evidence="1">Uncharacterized protein</fullName>
    </submittedName>
</protein>
<sequence length="537" mass="60369">MLMAQELQELEEITSQSANYEYGIYYYYIEKGEGANDDTMEQFTLAVRGGLRVPQEYEQDARCQVLGNRRAFKDNMFWLYPAMIVPDRMGSDTGSLVNIVRQGVVIRSNEEGVLWFIGGCAPRYWRSGKYYIFQGGTQLGYSTSNIKVGGGTRINAKALEKYAVSLNENYMQICIIPVLLKPNLQWKDPTYYTLTSNTNYQESVNQLVLPSAIPQLLTYQPKLNDLAIYQINNFKYTKEGHTYLSKSVSTHLIELSSKFPYPYPGLYTAGLVSPNYPSQLFLGLMRVVVINFPKFSPFYSTKNLLYPDFYNFLASPSFMLNDMSIGSVLYLGKYSPSNPDMCSNYGVLGLVSGITSFVVNIGGQIISDRGLLSQPPPDDFKWGFYILAVMKVPDASNIDGFIDGLGQREAVNIVLGSVRSARRAVGSLVASGVLAGIAFAAVMAVEDWESEEQIVSDSKKYVEKLNRVYNEVLNFINSCIESQPNLTRNEKIMYAQQVQEYLNGLMYDVDAEESEDDIISFLEDELSLYLENQGISC</sequence>
<gene>
    <name evidence="1" type="primary">ST0460</name>
    <name evidence="1" type="ordered locus">STK_04600</name>
</gene>
<dbReference type="KEGG" id="sto:STK_04600"/>
<evidence type="ECO:0000313" key="2">
    <source>
        <dbReference type="Proteomes" id="UP000001015"/>
    </source>
</evidence>
<accession>Q975F0</accession>
<proteinExistence type="predicted"/>
<dbReference type="AlphaFoldDB" id="Q975F0"/>
<dbReference type="eggNOG" id="arCOG07720">
    <property type="taxonomic scope" value="Archaea"/>
</dbReference>
<evidence type="ECO:0000313" key="1">
    <source>
        <dbReference type="EMBL" id="BAB65451.1"/>
    </source>
</evidence>
<dbReference type="PATRIC" id="fig|273063.9.peg.533"/>
<reference evidence="2" key="1">
    <citation type="journal article" date="2001" name="DNA Res.">
        <title>Complete genome sequence of an aerobic thermoacidophilic Crenarchaeon, Sulfolobus tokodaii strain7.</title>
        <authorList>
            <person name="Kawarabayasi Y."/>
            <person name="Hino Y."/>
            <person name="Horikawa H."/>
            <person name="Jin-no K."/>
            <person name="Takahashi M."/>
            <person name="Sekine M."/>
            <person name="Baba S."/>
            <person name="Ankai A."/>
            <person name="Kosugi H."/>
            <person name="Hosoyama A."/>
            <person name="Fukui S."/>
            <person name="Nagai Y."/>
            <person name="Nishijima K."/>
            <person name="Otsuka R."/>
            <person name="Nakazawa H."/>
            <person name="Takamiya M."/>
            <person name="Kato Y."/>
            <person name="Yoshizawa T."/>
            <person name="Tanaka T."/>
            <person name="Kudoh Y."/>
            <person name="Yamazaki J."/>
            <person name="Kushida N."/>
            <person name="Oguchi A."/>
            <person name="Aoki K."/>
            <person name="Masuda S."/>
            <person name="Yanagii M."/>
            <person name="Nishimura M."/>
            <person name="Yamagishi A."/>
            <person name="Oshima T."/>
            <person name="Kikuchi H."/>
        </authorList>
    </citation>
    <scope>NUCLEOTIDE SEQUENCE [LARGE SCALE GENOMIC DNA]</scope>
    <source>
        <strain evidence="2">DSM 16993 / JCM 10545 / NBRC 100140 / 7</strain>
    </source>
</reference>
<dbReference type="Proteomes" id="UP000001015">
    <property type="component" value="Chromosome"/>
</dbReference>
<keyword evidence="2" id="KW-1185">Reference proteome</keyword>
<organism evidence="1 2">
    <name type="scientific">Sulfurisphaera tokodaii (strain DSM 16993 / JCM 10545 / NBRC 100140 / 7)</name>
    <name type="common">Sulfolobus tokodaii</name>
    <dbReference type="NCBI Taxonomy" id="273063"/>
    <lineage>
        <taxon>Archaea</taxon>
        <taxon>Thermoproteota</taxon>
        <taxon>Thermoprotei</taxon>
        <taxon>Sulfolobales</taxon>
        <taxon>Sulfolobaceae</taxon>
        <taxon>Sulfurisphaera</taxon>
    </lineage>
</organism>